<evidence type="ECO:0008006" key="2">
    <source>
        <dbReference type="Google" id="ProtNLM"/>
    </source>
</evidence>
<protein>
    <recommendedName>
        <fullName evidence="2">TAXI family TRAP transporter solute-binding subunit</fullName>
    </recommendedName>
</protein>
<dbReference type="PANTHER" id="PTHR42941">
    <property type="entry name" value="SLL1037 PROTEIN"/>
    <property type="match status" value="1"/>
</dbReference>
<reference evidence="1" key="1">
    <citation type="submission" date="2018-05" db="EMBL/GenBank/DDBJ databases">
        <authorList>
            <person name="Lanie J.A."/>
            <person name="Ng W.-L."/>
            <person name="Kazmierczak K.M."/>
            <person name="Andrzejewski T.M."/>
            <person name="Davidsen T.M."/>
            <person name="Wayne K.J."/>
            <person name="Tettelin H."/>
            <person name="Glass J.I."/>
            <person name="Rusch D."/>
            <person name="Podicherti R."/>
            <person name="Tsui H.-C.T."/>
            <person name="Winkler M.E."/>
        </authorList>
    </citation>
    <scope>NUCLEOTIDE SEQUENCE</scope>
</reference>
<dbReference type="Pfam" id="PF16868">
    <property type="entry name" value="NMT1_3"/>
    <property type="match status" value="1"/>
</dbReference>
<dbReference type="Gene3D" id="3.40.190.10">
    <property type="entry name" value="Periplasmic binding protein-like II"/>
    <property type="match status" value="2"/>
</dbReference>
<dbReference type="NCBIfam" id="TIGR02122">
    <property type="entry name" value="TRAP_TAXI"/>
    <property type="match status" value="1"/>
</dbReference>
<feature type="non-terminal residue" evidence="1">
    <location>
        <position position="1"/>
    </location>
</feature>
<evidence type="ECO:0000313" key="1">
    <source>
        <dbReference type="EMBL" id="SVA95797.1"/>
    </source>
</evidence>
<accession>A0A382A3Z8</accession>
<dbReference type="EMBL" id="UINC01023673">
    <property type="protein sequence ID" value="SVA95797.1"/>
    <property type="molecule type" value="Genomic_DNA"/>
</dbReference>
<gene>
    <name evidence="1" type="ORF">METZ01_LOCUS148651</name>
</gene>
<dbReference type="InterPro" id="IPR011852">
    <property type="entry name" value="TRAP_TAXI"/>
</dbReference>
<organism evidence="1">
    <name type="scientific">marine metagenome</name>
    <dbReference type="NCBI Taxonomy" id="408172"/>
    <lineage>
        <taxon>unclassified sequences</taxon>
        <taxon>metagenomes</taxon>
        <taxon>ecological metagenomes</taxon>
    </lineage>
</organism>
<sequence>VDLLCHVILYFKWRLRKFFGLEGLTKVKYSKQLILVVVTILLTIVACDTPDQDAIRIGTSSIGSSYYTLAVAISEVVHEYAQINSTVQAVGGSAPNIFALGNERIDFAITNSFAAYSGFYGLNEFIEPIDLKIVMKGQVTHRHFLIRKGSGIASPYDFVGRTIIGERPSNPDMRMIMDSLISIYQLPKGQINIVSTTNSSEALKALQVGSVDAALFPFSNRNALVQQALNNEIVELLYIPADKRDEILVNLPKTIHGSTIKKQTFLNQEKDIPTFSIDTLLTVRADLEDETVYRVAKTLFDHNQELAVYIGSAAEWTAEGALRNFSLPFHDGVIRYFREAGLWSAELENDQAMLLNIRILK</sequence>
<dbReference type="PANTHER" id="PTHR42941:SF1">
    <property type="entry name" value="SLL1037 PROTEIN"/>
    <property type="match status" value="1"/>
</dbReference>
<name>A0A382A3Z8_9ZZZZ</name>
<proteinExistence type="predicted"/>
<dbReference type="AlphaFoldDB" id="A0A382A3Z8"/>
<dbReference type="SUPFAM" id="SSF53850">
    <property type="entry name" value="Periplasmic binding protein-like II"/>
    <property type="match status" value="1"/>
</dbReference>